<protein>
    <recommendedName>
        <fullName evidence="11 12">DNA ligase</fullName>
        <ecNumber evidence="11 12">6.5.1.2</ecNumber>
    </recommendedName>
    <alternativeName>
        <fullName evidence="11">Polydeoxyribonucleotide synthase [NAD(+)]</fullName>
    </alternativeName>
</protein>
<dbReference type="InterPro" id="IPR033136">
    <property type="entry name" value="DNA_ligase_CS"/>
</dbReference>
<dbReference type="Gene3D" id="2.40.50.140">
    <property type="entry name" value="Nucleic acid-binding proteins"/>
    <property type="match status" value="1"/>
</dbReference>
<dbReference type="Pfam" id="PF12826">
    <property type="entry name" value="HHH_2"/>
    <property type="match status" value="1"/>
</dbReference>
<organism evidence="14 15">
    <name type="scientific">Pseudaeromonas sharmana</name>
    <dbReference type="NCBI Taxonomy" id="328412"/>
    <lineage>
        <taxon>Bacteria</taxon>
        <taxon>Pseudomonadati</taxon>
        <taxon>Pseudomonadota</taxon>
        <taxon>Gammaproteobacteria</taxon>
        <taxon>Aeromonadales</taxon>
        <taxon>Aeromonadaceae</taxon>
        <taxon>Pseudaeromonas</taxon>
    </lineage>
</organism>
<proteinExistence type="inferred from homology"/>
<dbReference type="InterPro" id="IPR004149">
    <property type="entry name" value="Znf_DNAligase_C4"/>
</dbReference>
<comment type="caution">
    <text evidence="14">The sequence shown here is derived from an EMBL/GenBank/DDBJ whole genome shotgun (WGS) entry which is preliminary data.</text>
</comment>
<dbReference type="InterPro" id="IPR036420">
    <property type="entry name" value="BRCT_dom_sf"/>
</dbReference>
<dbReference type="PROSITE" id="PS50172">
    <property type="entry name" value="BRCT"/>
    <property type="match status" value="1"/>
</dbReference>
<evidence type="ECO:0000256" key="12">
    <source>
        <dbReference type="RuleBase" id="RU000618"/>
    </source>
</evidence>
<evidence type="ECO:0000256" key="9">
    <source>
        <dbReference type="ARBA" id="ARBA00023204"/>
    </source>
</evidence>
<evidence type="ECO:0000313" key="14">
    <source>
        <dbReference type="EMBL" id="MFC3914996.1"/>
    </source>
</evidence>
<evidence type="ECO:0000256" key="6">
    <source>
        <dbReference type="ARBA" id="ARBA00022833"/>
    </source>
</evidence>
<keyword evidence="9 11" id="KW-0234">DNA repair</keyword>
<dbReference type="Pfam" id="PF14520">
    <property type="entry name" value="HHH_5"/>
    <property type="match status" value="1"/>
</dbReference>
<dbReference type="Pfam" id="PF03120">
    <property type="entry name" value="OB_DNA_ligase"/>
    <property type="match status" value="1"/>
</dbReference>
<dbReference type="NCBIfam" id="NF005932">
    <property type="entry name" value="PRK07956.1"/>
    <property type="match status" value="1"/>
</dbReference>
<dbReference type="InterPro" id="IPR041663">
    <property type="entry name" value="DisA/LigA_HHH"/>
</dbReference>
<dbReference type="InterPro" id="IPR018239">
    <property type="entry name" value="DNA_ligase_AS"/>
</dbReference>
<feature type="binding site" evidence="11">
    <location>
        <position position="136"/>
    </location>
    <ligand>
        <name>NAD(+)</name>
        <dbReference type="ChEBI" id="CHEBI:57540"/>
    </ligand>
</feature>
<dbReference type="EMBL" id="JBHSAF010000015">
    <property type="protein sequence ID" value="MFC3914996.1"/>
    <property type="molecule type" value="Genomic_DNA"/>
</dbReference>
<keyword evidence="5 11" id="KW-0227">DNA damage</keyword>
<dbReference type="Pfam" id="PF01653">
    <property type="entry name" value="DNA_ligase_aden"/>
    <property type="match status" value="1"/>
</dbReference>
<dbReference type="HAMAP" id="MF_01588">
    <property type="entry name" value="DNA_ligase_A"/>
    <property type="match status" value="1"/>
</dbReference>
<dbReference type="CDD" id="cd00114">
    <property type="entry name" value="LIGANc"/>
    <property type="match status" value="1"/>
</dbReference>
<dbReference type="SMART" id="SM00292">
    <property type="entry name" value="BRCT"/>
    <property type="match status" value="1"/>
</dbReference>
<feature type="binding site" evidence="11">
    <location>
        <position position="412"/>
    </location>
    <ligand>
        <name>Zn(2+)</name>
        <dbReference type="ChEBI" id="CHEBI:29105"/>
    </ligand>
</feature>
<feature type="binding site" evidence="11">
    <location>
        <begin position="81"/>
        <end position="82"/>
    </location>
    <ligand>
        <name>NAD(+)</name>
        <dbReference type="ChEBI" id="CHEBI:57540"/>
    </ligand>
</feature>
<dbReference type="Gene3D" id="3.40.50.10190">
    <property type="entry name" value="BRCT domain"/>
    <property type="match status" value="1"/>
</dbReference>
<dbReference type="SUPFAM" id="SSF56091">
    <property type="entry name" value="DNA ligase/mRNA capping enzyme, catalytic domain"/>
    <property type="match status" value="1"/>
</dbReference>
<evidence type="ECO:0000256" key="8">
    <source>
        <dbReference type="ARBA" id="ARBA00023027"/>
    </source>
</evidence>
<comment type="similarity">
    <text evidence="11">Belongs to the NAD-dependent DNA ligase family. LigA subfamily.</text>
</comment>
<dbReference type="Pfam" id="PF03119">
    <property type="entry name" value="DNA_ligase_ZBD"/>
    <property type="match status" value="1"/>
</dbReference>
<feature type="binding site" evidence="11">
    <location>
        <position position="290"/>
    </location>
    <ligand>
        <name>NAD(+)</name>
        <dbReference type="ChEBI" id="CHEBI:57540"/>
    </ligand>
</feature>
<dbReference type="SUPFAM" id="SSF50249">
    <property type="entry name" value="Nucleic acid-binding proteins"/>
    <property type="match status" value="1"/>
</dbReference>
<evidence type="ECO:0000256" key="7">
    <source>
        <dbReference type="ARBA" id="ARBA00022842"/>
    </source>
</evidence>
<dbReference type="InterPro" id="IPR001357">
    <property type="entry name" value="BRCT_dom"/>
</dbReference>
<dbReference type="Gene3D" id="1.10.150.20">
    <property type="entry name" value="5' to 3' exonuclease, C-terminal subdomain"/>
    <property type="match status" value="2"/>
</dbReference>
<feature type="binding site" evidence="11">
    <location>
        <position position="409"/>
    </location>
    <ligand>
        <name>Zn(2+)</name>
        <dbReference type="ChEBI" id="CHEBI:29105"/>
    </ligand>
</feature>
<dbReference type="SUPFAM" id="SSF52113">
    <property type="entry name" value="BRCT domain"/>
    <property type="match status" value="1"/>
</dbReference>
<comment type="function">
    <text evidence="1 11">DNA ligase that catalyzes the formation of phosphodiester linkages between 5'-phosphoryl and 3'-hydroxyl groups in double-stranded DNA using NAD as a coenzyme and as the energy source for the reaction. It is essential for DNA replication and repair of damaged DNA.</text>
</comment>
<sequence>MDEIRQKMVQLTNTLTRYAYEYYVLDQPSVPDAEYDRQFRELQELERQYPEWVIPSSPTQRVGAAPLTGFSQVQHETSMLSLDNVFSHEDLLAFGKRVSERLDNAPSVLFCCEPKFDGLAVSLLYLHGQLVRAATRGDGSVGEDVTHNIRTIRVIPLQLNLENPPARLEVRGEVVMPKAGFDAWNRQAEQAGEKVFANPRNAAAGSLRQLDPRVTAQRPLAFFAYGVGSYDGPPLPDSHHARLLWLRQAGFPVSHEVRSCLGIDACQAYHDEILARRNSLPYDIDGIVLKVDQLELQERLGFISRAPRWATAYKFPAQEEITRVLDVEFQVGRTGAITPVARLEPVFVGGVTVSNATLHNADEIERLGLMRGDFVVVRRAGDVIPQITMVVTERRDPLQVSPVQFPEICPVCQSSVERLPGEAVARCSGGLYCEAQRKESIKHFAARRAMDIEGLGDKLIEQLVDRGLVKTPADLFRLTSAQLAGLERMGSKSAEKLVAAIANARETTLPRFLFALGIREVGESTALALAQHFCSLEKLLAADIDTLQQVPDVGDVVAKHLFYFFRQPHNQEVLQQLLHAPGEGGAGIHWPEITPLAVEAQPLQGMTLVLTGSLSRLSRDDAKQALQALGAKVAGSVSAKTSAVFAGEAAGSKLAKAQELGIPVFDETALEQLLQQPDAFDWK</sequence>
<keyword evidence="15" id="KW-1185">Reference proteome</keyword>
<dbReference type="InterPro" id="IPR003583">
    <property type="entry name" value="Hlx-hairpin-Hlx_DNA-bd_motif"/>
</dbReference>
<evidence type="ECO:0000313" key="15">
    <source>
        <dbReference type="Proteomes" id="UP001595692"/>
    </source>
</evidence>
<dbReference type="CDD" id="cd17748">
    <property type="entry name" value="BRCT_DNA_ligase_like"/>
    <property type="match status" value="1"/>
</dbReference>
<dbReference type="Proteomes" id="UP001595692">
    <property type="component" value="Unassembled WGS sequence"/>
</dbReference>
<dbReference type="PANTHER" id="PTHR23389:SF9">
    <property type="entry name" value="DNA LIGASE"/>
    <property type="match status" value="1"/>
</dbReference>
<dbReference type="RefSeq" id="WP_377154578.1">
    <property type="nucleotide sequence ID" value="NZ_JBHSAF010000015.1"/>
</dbReference>
<keyword evidence="2 11" id="KW-0436">Ligase</keyword>
<evidence type="ECO:0000256" key="2">
    <source>
        <dbReference type="ARBA" id="ARBA00022598"/>
    </source>
</evidence>
<evidence type="ECO:0000256" key="3">
    <source>
        <dbReference type="ARBA" id="ARBA00022705"/>
    </source>
</evidence>
<feature type="binding site" evidence="11">
    <location>
        <position position="173"/>
    </location>
    <ligand>
        <name>NAD(+)</name>
        <dbReference type="ChEBI" id="CHEBI:57540"/>
    </ligand>
</feature>
<dbReference type="InterPro" id="IPR010994">
    <property type="entry name" value="RuvA_2-like"/>
</dbReference>
<keyword evidence="4 11" id="KW-0479">Metal-binding</keyword>
<dbReference type="InterPro" id="IPR004150">
    <property type="entry name" value="NAD_DNA_ligase_OB"/>
</dbReference>
<dbReference type="InterPro" id="IPR013839">
    <property type="entry name" value="DNAligase_adenylation"/>
</dbReference>
<feature type="binding site" evidence="11">
    <location>
        <position position="113"/>
    </location>
    <ligand>
        <name>NAD(+)</name>
        <dbReference type="ChEBI" id="CHEBI:57540"/>
    </ligand>
</feature>
<comment type="catalytic activity">
    <reaction evidence="10 11 12">
        <text>NAD(+) + (deoxyribonucleotide)n-3'-hydroxyl + 5'-phospho-(deoxyribonucleotide)m = (deoxyribonucleotide)n+m + AMP + beta-nicotinamide D-nucleotide.</text>
        <dbReference type="EC" id="6.5.1.2"/>
    </reaction>
</comment>
<dbReference type="PANTHER" id="PTHR23389">
    <property type="entry name" value="CHROMOSOME TRANSMISSION FIDELITY FACTOR 18"/>
    <property type="match status" value="1"/>
</dbReference>
<keyword evidence="8 11" id="KW-0520">NAD</keyword>
<dbReference type="PIRSF" id="PIRSF001604">
    <property type="entry name" value="LigA"/>
    <property type="match status" value="1"/>
</dbReference>
<dbReference type="GO" id="GO:0003911">
    <property type="term" value="F:DNA ligase (NAD+) activity"/>
    <property type="evidence" value="ECO:0007669"/>
    <property type="project" value="UniProtKB-EC"/>
</dbReference>
<evidence type="ECO:0000256" key="10">
    <source>
        <dbReference type="ARBA" id="ARBA00034005"/>
    </source>
</evidence>
<dbReference type="EC" id="6.5.1.2" evidence="11 12"/>
<dbReference type="NCBIfam" id="TIGR00575">
    <property type="entry name" value="dnlj"/>
    <property type="match status" value="1"/>
</dbReference>
<dbReference type="Gene3D" id="6.20.10.30">
    <property type="match status" value="1"/>
</dbReference>
<evidence type="ECO:0000256" key="1">
    <source>
        <dbReference type="ARBA" id="ARBA00004067"/>
    </source>
</evidence>
<comment type="caution">
    <text evidence="11">Lacks conserved residue(s) required for the propagation of feature annotation.</text>
</comment>
<reference evidence="15" key="1">
    <citation type="journal article" date="2019" name="Int. J. Syst. Evol. Microbiol.">
        <title>The Global Catalogue of Microorganisms (GCM) 10K type strain sequencing project: providing services to taxonomists for standard genome sequencing and annotation.</title>
        <authorList>
            <consortium name="The Broad Institute Genomics Platform"/>
            <consortium name="The Broad Institute Genome Sequencing Center for Infectious Disease"/>
            <person name="Wu L."/>
            <person name="Ma J."/>
        </authorList>
    </citation>
    <scope>NUCLEOTIDE SEQUENCE [LARGE SCALE GENOMIC DNA]</scope>
    <source>
        <strain evidence="15">CCUG 54939</strain>
    </source>
</reference>
<dbReference type="Pfam" id="PF00533">
    <property type="entry name" value="BRCT"/>
    <property type="match status" value="1"/>
</dbReference>
<feature type="active site" description="N6-AMP-lysine intermediate" evidence="11">
    <location>
        <position position="115"/>
    </location>
</feature>
<accession>A0ABV8CSC4</accession>
<keyword evidence="3 11" id="KW-0235">DNA replication</keyword>
<dbReference type="Gene3D" id="1.10.287.610">
    <property type="entry name" value="Helix hairpin bin"/>
    <property type="match status" value="1"/>
</dbReference>
<gene>
    <name evidence="11 14" type="primary">ligA</name>
    <name evidence="14" type="ORF">ACFOSS_16260</name>
</gene>
<dbReference type="PROSITE" id="PS01055">
    <property type="entry name" value="DNA_LIGASE_N1"/>
    <property type="match status" value="1"/>
</dbReference>
<keyword evidence="7 11" id="KW-0460">Magnesium</keyword>
<evidence type="ECO:0000256" key="4">
    <source>
        <dbReference type="ARBA" id="ARBA00022723"/>
    </source>
</evidence>
<feature type="binding site" evidence="11">
    <location>
        <begin position="32"/>
        <end position="36"/>
    </location>
    <ligand>
        <name>NAD(+)</name>
        <dbReference type="ChEBI" id="CHEBI:57540"/>
    </ligand>
</feature>
<dbReference type="InterPro" id="IPR012340">
    <property type="entry name" value="NA-bd_OB-fold"/>
</dbReference>
<comment type="cofactor">
    <cofactor evidence="11">
        <name>Mg(2+)</name>
        <dbReference type="ChEBI" id="CHEBI:18420"/>
    </cofactor>
    <cofactor evidence="11">
        <name>Mn(2+)</name>
        <dbReference type="ChEBI" id="CHEBI:29035"/>
    </cofactor>
</comment>
<keyword evidence="6 11" id="KW-0862">Zinc</keyword>
<dbReference type="SMART" id="SM00532">
    <property type="entry name" value="LIGANc"/>
    <property type="match status" value="1"/>
</dbReference>
<feature type="binding site" evidence="11">
    <location>
        <position position="433"/>
    </location>
    <ligand>
        <name>Zn(2+)</name>
        <dbReference type="ChEBI" id="CHEBI:29105"/>
    </ligand>
</feature>
<dbReference type="SUPFAM" id="SSF47781">
    <property type="entry name" value="RuvA domain 2-like"/>
    <property type="match status" value="1"/>
</dbReference>
<dbReference type="SMART" id="SM00278">
    <property type="entry name" value="HhH1"/>
    <property type="match status" value="4"/>
</dbReference>
<evidence type="ECO:0000256" key="5">
    <source>
        <dbReference type="ARBA" id="ARBA00022763"/>
    </source>
</evidence>
<name>A0ABV8CSC4_9GAMM</name>
<keyword evidence="11" id="KW-0464">Manganese</keyword>
<evidence type="ECO:0000259" key="13">
    <source>
        <dbReference type="PROSITE" id="PS50172"/>
    </source>
</evidence>
<dbReference type="Gene3D" id="3.30.470.30">
    <property type="entry name" value="DNA ligase/mRNA capping enzyme"/>
    <property type="match status" value="1"/>
</dbReference>
<dbReference type="InterPro" id="IPR001679">
    <property type="entry name" value="DNA_ligase"/>
</dbReference>
<feature type="binding site" evidence="11">
    <location>
        <position position="314"/>
    </location>
    <ligand>
        <name>NAD(+)</name>
        <dbReference type="ChEBI" id="CHEBI:57540"/>
    </ligand>
</feature>
<dbReference type="PROSITE" id="PS01056">
    <property type="entry name" value="DNA_LIGASE_N2"/>
    <property type="match status" value="1"/>
</dbReference>
<dbReference type="InterPro" id="IPR013840">
    <property type="entry name" value="DNAligase_N"/>
</dbReference>
<evidence type="ECO:0000256" key="11">
    <source>
        <dbReference type="HAMAP-Rule" id="MF_01588"/>
    </source>
</evidence>
<feature type="domain" description="BRCT" evidence="13">
    <location>
        <begin position="598"/>
        <end position="683"/>
    </location>
</feature>